<dbReference type="Proteomes" id="UP000004097">
    <property type="component" value="Unassembled WGS sequence"/>
</dbReference>
<evidence type="ECO:0000256" key="3">
    <source>
        <dbReference type="ARBA" id="ARBA00022842"/>
    </source>
</evidence>
<keyword evidence="2" id="KW-0378">Hydrolase</keyword>
<comment type="caution">
    <text evidence="5">The sequence shown here is derived from an EMBL/GenBank/DDBJ whole genome shotgun (WGS) entry which is preliminary data.</text>
</comment>
<dbReference type="HOGENOM" id="CLU_109787_1_0_9"/>
<dbReference type="eggNOG" id="COG3557">
    <property type="taxonomic scope" value="Bacteria"/>
</dbReference>
<evidence type="ECO:0000313" key="6">
    <source>
        <dbReference type="Proteomes" id="UP000004097"/>
    </source>
</evidence>
<dbReference type="PANTHER" id="PTHR39159:SF1">
    <property type="entry name" value="UPF0374 PROTEIN YGAC"/>
    <property type="match status" value="1"/>
</dbReference>
<dbReference type="Pfam" id="PF04167">
    <property type="entry name" value="DUF402"/>
    <property type="match status" value="1"/>
</dbReference>
<reference evidence="5 6" key="1">
    <citation type="submission" date="2010-08" db="EMBL/GenBank/DDBJ databases">
        <authorList>
            <person name="Weinstock G."/>
            <person name="Sodergren E."/>
            <person name="Clifton S."/>
            <person name="Fulton L."/>
            <person name="Fulton B."/>
            <person name="Courtney L."/>
            <person name="Fronick C."/>
            <person name="Harrison M."/>
            <person name="Strong C."/>
            <person name="Farmer C."/>
            <person name="Delahaunty K."/>
            <person name="Markovic C."/>
            <person name="Hall O."/>
            <person name="Minx P."/>
            <person name="Tomlinson C."/>
            <person name="Mitreva M."/>
            <person name="Hou S."/>
            <person name="Chen J."/>
            <person name="Wollam A."/>
            <person name="Pepin K.H."/>
            <person name="Johnson M."/>
            <person name="Bhonagiri V."/>
            <person name="Zhang X."/>
            <person name="Suruliraj S."/>
            <person name="Warren W."/>
            <person name="Chinwalla A."/>
            <person name="Mardis E.R."/>
            <person name="Wilson R.K."/>
        </authorList>
    </citation>
    <scope>NUCLEOTIDE SEQUENCE [LARGE SCALE GENOMIC DNA]</scope>
    <source>
        <strain evidence="5 6">F0204</strain>
    </source>
</reference>
<feature type="domain" description="DUF402" evidence="4">
    <location>
        <begin position="26"/>
        <end position="163"/>
    </location>
</feature>
<evidence type="ECO:0000313" key="5">
    <source>
        <dbReference type="EMBL" id="EFW24288.1"/>
    </source>
</evidence>
<organism evidence="5 6">
    <name type="scientific">Solobacterium moorei F0204</name>
    <dbReference type="NCBI Taxonomy" id="706433"/>
    <lineage>
        <taxon>Bacteria</taxon>
        <taxon>Bacillati</taxon>
        <taxon>Bacillota</taxon>
        <taxon>Erysipelotrichia</taxon>
        <taxon>Erysipelotrichales</taxon>
        <taxon>Erysipelotrichaceae</taxon>
        <taxon>Solobacterium</taxon>
    </lineage>
</organism>
<evidence type="ECO:0000256" key="2">
    <source>
        <dbReference type="ARBA" id="ARBA00022801"/>
    </source>
</evidence>
<dbReference type="SUPFAM" id="SSF159234">
    <property type="entry name" value="FomD-like"/>
    <property type="match status" value="1"/>
</dbReference>
<protein>
    <recommendedName>
        <fullName evidence="4">DUF402 domain-containing protein</fullName>
    </recommendedName>
</protein>
<dbReference type="AlphaFoldDB" id="E7MNF0"/>
<dbReference type="NCBIfam" id="NF010183">
    <property type="entry name" value="PRK13662.1"/>
    <property type="match status" value="1"/>
</dbReference>
<accession>E7MNF0</accession>
<dbReference type="InterPro" id="IPR035930">
    <property type="entry name" value="FomD-like_sf"/>
</dbReference>
<dbReference type="STRING" id="706433.HMPREF9430_01070"/>
<dbReference type="EMBL" id="AECQ01000025">
    <property type="protein sequence ID" value="EFW24288.1"/>
    <property type="molecule type" value="Genomic_DNA"/>
</dbReference>
<dbReference type="GO" id="GO:0046872">
    <property type="term" value="F:metal ion binding"/>
    <property type="evidence" value="ECO:0007669"/>
    <property type="project" value="UniProtKB-KW"/>
</dbReference>
<keyword evidence="1" id="KW-0479">Metal-binding</keyword>
<dbReference type="PIRSF" id="PIRSF028345">
    <property type="entry name" value="UCP028345"/>
    <property type="match status" value="1"/>
</dbReference>
<dbReference type="GO" id="GO:0016787">
    <property type="term" value="F:hydrolase activity"/>
    <property type="evidence" value="ECO:0007669"/>
    <property type="project" value="UniProtKB-KW"/>
</dbReference>
<dbReference type="InterPro" id="IPR050212">
    <property type="entry name" value="Ntdp-like"/>
</dbReference>
<gene>
    <name evidence="5" type="ORF">HMPREF9430_01070</name>
</gene>
<proteinExistence type="predicted"/>
<dbReference type="PANTHER" id="PTHR39159">
    <property type="match status" value="1"/>
</dbReference>
<keyword evidence="3" id="KW-0460">Magnesium</keyword>
<dbReference type="InterPro" id="IPR016882">
    <property type="entry name" value="SA1684"/>
</dbReference>
<name>E7MNF0_9FIRM</name>
<evidence type="ECO:0000259" key="4">
    <source>
        <dbReference type="Pfam" id="PF04167"/>
    </source>
</evidence>
<keyword evidence="6" id="KW-1185">Reference proteome</keyword>
<dbReference type="Gene3D" id="2.40.380.10">
    <property type="entry name" value="FomD-like"/>
    <property type="match status" value="1"/>
</dbReference>
<sequence length="191" mass="22943">MNNRRQEIFMYPTVGSSVHIQSFKHDGSLHRTWCKGFVLEADEDRIVAVTDHAWVIEADNRKWLTREPAVCFFYRKKWYNVISMIRHSGIYYYCNLASPTIYDGEAIKNIDYDLDVKLYPDRTYQVLDENEYFEHAKKMNYSEDVMDIVEAQLDKLITDMEEEKEPFNKECIDKYYQLYLKMSSHQNIEKE</sequence>
<evidence type="ECO:0000256" key="1">
    <source>
        <dbReference type="ARBA" id="ARBA00022723"/>
    </source>
</evidence>
<dbReference type="InterPro" id="IPR007295">
    <property type="entry name" value="DUF402"/>
</dbReference>